<dbReference type="SMART" id="SM00398">
    <property type="entry name" value="HMG"/>
    <property type="match status" value="1"/>
</dbReference>
<proteinExistence type="predicted"/>
<dbReference type="Proteomes" id="UP000789831">
    <property type="component" value="Unassembled WGS sequence"/>
</dbReference>
<dbReference type="CDD" id="cd01389">
    <property type="entry name" value="HMG-box_ROX1-like"/>
    <property type="match status" value="1"/>
</dbReference>
<dbReference type="GO" id="GO:0005634">
    <property type="term" value="C:nucleus"/>
    <property type="evidence" value="ECO:0007669"/>
    <property type="project" value="UniProtKB-UniRule"/>
</dbReference>
<dbReference type="AlphaFoldDB" id="A0A9N9E0A1"/>
<dbReference type="InterPro" id="IPR036910">
    <property type="entry name" value="HMG_box_dom_sf"/>
</dbReference>
<dbReference type="EMBL" id="CAJVPL010005148">
    <property type="protein sequence ID" value="CAG8655053.1"/>
    <property type="molecule type" value="Genomic_DNA"/>
</dbReference>
<dbReference type="Gene3D" id="1.10.30.10">
    <property type="entry name" value="High mobility group box domain"/>
    <property type="match status" value="1"/>
</dbReference>
<accession>A0A9N9E0A1</accession>
<dbReference type="Pfam" id="PF00505">
    <property type="entry name" value="HMG_box"/>
    <property type="match status" value="1"/>
</dbReference>
<dbReference type="InterPro" id="IPR009071">
    <property type="entry name" value="HMG_box_dom"/>
</dbReference>
<feature type="DNA-binding region" description="HMG box" evidence="1">
    <location>
        <begin position="44"/>
        <end position="114"/>
    </location>
</feature>
<evidence type="ECO:0000313" key="4">
    <source>
        <dbReference type="EMBL" id="CAG8655053.1"/>
    </source>
</evidence>
<dbReference type="GO" id="GO:0003677">
    <property type="term" value="F:DNA binding"/>
    <property type="evidence" value="ECO:0007669"/>
    <property type="project" value="UniProtKB-UniRule"/>
</dbReference>
<keyword evidence="5" id="KW-1185">Reference proteome</keyword>
<keyword evidence="1" id="KW-0238">DNA-binding</keyword>
<evidence type="ECO:0000259" key="3">
    <source>
        <dbReference type="PROSITE" id="PS50118"/>
    </source>
</evidence>
<evidence type="ECO:0000256" key="1">
    <source>
        <dbReference type="PROSITE-ProRule" id="PRU00267"/>
    </source>
</evidence>
<evidence type="ECO:0000256" key="2">
    <source>
        <dbReference type="SAM" id="MobiDB-lite"/>
    </source>
</evidence>
<dbReference type="OrthoDB" id="6247875at2759"/>
<comment type="caution">
    <text evidence="4">The sequence shown here is derived from an EMBL/GenBank/DDBJ whole genome shotgun (WGS) entry which is preliminary data.</text>
</comment>
<dbReference type="PROSITE" id="PS50118">
    <property type="entry name" value="HMG_BOX_2"/>
    <property type="match status" value="1"/>
</dbReference>
<keyword evidence="1" id="KW-0539">Nucleus</keyword>
<dbReference type="SUPFAM" id="SSF47095">
    <property type="entry name" value="HMG-box"/>
    <property type="match status" value="1"/>
</dbReference>
<evidence type="ECO:0000313" key="5">
    <source>
        <dbReference type="Proteomes" id="UP000789831"/>
    </source>
</evidence>
<organism evidence="4 5">
    <name type="scientific">Ambispora gerdemannii</name>
    <dbReference type="NCBI Taxonomy" id="144530"/>
    <lineage>
        <taxon>Eukaryota</taxon>
        <taxon>Fungi</taxon>
        <taxon>Fungi incertae sedis</taxon>
        <taxon>Mucoromycota</taxon>
        <taxon>Glomeromycotina</taxon>
        <taxon>Glomeromycetes</taxon>
        <taxon>Archaeosporales</taxon>
        <taxon>Ambisporaceae</taxon>
        <taxon>Ambispora</taxon>
    </lineage>
</organism>
<gene>
    <name evidence="4" type="ORF">AGERDE_LOCUS11562</name>
</gene>
<feature type="domain" description="HMG box" evidence="3">
    <location>
        <begin position="44"/>
        <end position="114"/>
    </location>
</feature>
<feature type="non-terminal residue" evidence="4">
    <location>
        <position position="275"/>
    </location>
</feature>
<sequence length="275" mass="32247">MTKFSTIYEYLTDNEIQILQQCSYQLTLSIDELTKSTVKNRLNPPRPQNSWIIFRRDYEAYLRLYDQHIKSKVKETAKECSLKWRKLSSEDKHFFKILEKIACENHKRRYPNYKYKPKPAKNLSHKEFIFREQKKYVSISPDTFRTITSNSPQGPIQIDGAPSLTSNSPQELIQIDGPPSLTFNSPQETIQISRPPSLASNSLQELIQIDDEPPFLTLATSTTLYNNQDYINNFTRAIYNHQDYNNDFTTAIYNQQDYTNDLTQNSIDNMFNKLD</sequence>
<reference evidence="4" key="1">
    <citation type="submission" date="2021-06" db="EMBL/GenBank/DDBJ databases">
        <authorList>
            <person name="Kallberg Y."/>
            <person name="Tangrot J."/>
            <person name="Rosling A."/>
        </authorList>
    </citation>
    <scope>NUCLEOTIDE SEQUENCE</scope>
    <source>
        <strain evidence="4">MT106</strain>
    </source>
</reference>
<name>A0A9N9E0A1_9GLOM</name>
<protein>
    <submittedName>
        <fullName evidence="4">10865_t:CDS:1</fullName>
    </submittedName>
</protein>
<feature type="region of interest" description="Disordered" evidence="2">
    <location>
        <begin position="148"/>
        <end position="187"/>
    </location>
</feature>